<protein>
    <submittedName>
        <fullName evidence="3">DUF1002 domain-containing protein</fullName>
    </submittedName>
</protein>
<evidence type="ECO:0000313" key="3">
    <source>
        <dbReference type="EMBL" id="MXP74293.1"/>
    </source>
</evidence>
<keyword evidence="4" id="KW-1185">Reference proteome</keyword>
<dbReference type="EMBL" id="WUQX01000001">
    <property type="protein sequence ID" value="MXP74293.1"/>
    <property type="molecule type" value="Genomic_DNA"/>
</dbReference>
<comment type="caution">
    <text evidence="3">The sequence shown here is derived from an EMBL/GenBank/DDBJ whole genome shotgun (WGS) entry which is preliminary data.</text>
</comment>
<feature type="compositionally biased region" description="Low complexity" evidence="1">
    <location>
        <begin position="416"/>
        <end position="425"/>
    </location>
</feature>
<organism evidence="3 4">
    <name type="scientific">Sporofaciens musculi</name>
    <dbReference type="NCBI Taxonomy" id="2681861"/>
    <lineage>
        <taxon>Bacteria</taxon>
        <taxon>Bacillati</taxon>
        <taxon>Bacillota</taxon>
        <taxon>Clostridia</taxon>
        <taxon>Lachnospirales</taxon>
        <taxon>Lachnospiraceae</taxon>
        <taxon>Sporofaciens</taxon>
    </lineage>
</organism>
<proteinExistence type="predicted"/>
<evidence type="ECO:0000256" key="2">
    <source>
        <dbReference type="SAM" id="SignalP"/>
    </source>
</evidence>
<feature type="compositionally biased region" description="Polar residues" evidence="1">
    <location>
        <begin position="366"/>
        <end position="381"/>
    </location>
</feature>
<dbReference type="InterPro" id="IPR009343">
    <property type="entry name" value="DUF1002"/>
</dbReference>
<dbReference type="RefSeq" id="WP_159749473.1">
    <property type="nucleotide sequence ID" value="NZ_WUQX01000001.1"/>
</dbReference>
<evidence type="ECO:0000313" key="4">
    <source>
        <dbReference type="Proteomes" id="UP000460412"/>
    </source>
</evidence>
<dbReference type="Pfam" id="PF06207">
    <property type="entry name" value="DUF1002"/>
    <property type="match status" value="1"/>
</dbReference>
<feature type="compositionally biased region" description="Acidic residues" evidence="1">
    <location>
        <begin position="341"/>
        <end position="365"/>
    </location>
</feature>
<feature type="region of interest" description="Disordered" evidence="1">
    <location>
        <begin position="335"/>
        <end position="440"/>
    </location>
</feature>
<feature type="compositionally biased region" description="Low complexity" evidence="1">
    <location>
        <begin position="382"/>
        <end position="403"/>
    </location>
</feature>
<evidence type="ECO:0000256" key="1">
    <source>
        <dbReference type="SAM" id="MobiDB-lite"/>
    </source>
</evidence>
<reference evidence="3 4" key="1">
    <citation type="submission" date="2019-12" db="EMBL/GenBank/DDBJ databases">
        <title>Sporaefaciens musculi gen. nov., sp. nov., a novel bacterium isolated from the caecum of an obese mouse.</title>
        <authorList>
            <person name="Rasmussen T.S."/>
            <person name="Streidl T."/>
            <person name="Hitch T.C.A."/>
            <person name="Wortmann E."/>
            <person name="Deptula P."/>
            <person name="Hansen M."/>
            <person name="Nielsen D.S."/>
            <person name="Clavel T."/>
            <person name="Vogensen F.K."/>
        </authorList>
    </citation>
    <scope>NUCLEOTIDE SEQUENCE [LARGE SCALE GENOMIC DNA]</scope>
    <source>
        <strain evidence="3 4">WCA-9-b2</strain>
    </source>
</reference>
<name>A0A7X3SHE3_9FIRM</name>
<feature type="signal peptide" evidence="2">
    <location>
        <begin position="1"/>
        <end position="27"/>
    </location>
</feature>
<keyword evidence="2" id="KW-0732">Signal</keyword>
<sequence length="440" mass="46608">MKNIKKIIPIMMAAALTCTSLPMAVHADGAKVVTIGANLTDEQRKSMYDYFGTTPEAVNTIEVTNTDERKYMEGIASEAQIGTQTYSCSYVEPTTSGGIQVKVGNLTFVTSSMIASTLLTSGVENCNVVAAAPFEVSGTGALTGIMMAYEKASGETLSEEQKSAATEELVTTGALADAIGKEDAEKLMNEVKKEVIEKDLTDTDKIQDAITDAANNSNITLTEEQMSQINSLMKNISQYDYDVKSLKKTLENLEGKVEDSGFFSNLWTSVKNFFTGGSEGGDGGIINDTKDEILGDNAVIDSTLEVLGKDSASEDDREDEGGFWDKVTGFFKNIFGGSDKEAEDSKEDSGTEDNVENQEDADNSEDTSGTDNTALDENSTNDGMTPEGTETETTLGDDGTTVDSNTGSDSTEMNKGTTNTTGSGTDIAGSDTDANTGSAQ</sequence>
<feature type="compositionally biased region" description="Polar residues" evidence="1">
    <location>
        <begin position="404"/>
        <end position="415"/>
    </location>
</feature>
<feature type="chain" id="PRO_5031566804" evidence="2">
    <location>
        <begin position="28"/>
        <end position="440"/>
    </location>
</feature>
<dbReference type="Proteomes" id="UP000460412">
    <property type="component" value="Unassembled WGS sequence"/>
</dbReference>
<gene>
    <name evidence="3" type="ORF">GN277_02310</name>
</gene>
<dbReference type="AlphaFoldDB" id="A0A7X3SHE3"/>
<accession>A0A7X3SHE3</accession>